<feature type="domain" description="B box-type" evidence="2">
    <location>
        <begin position="21"/>
        <end position="65"/>
    </location>
</feature>
<dbReference type="Gene3D" id="2.60.120.920">
    <property type="match status" value="1"/>
</dbReference>
<reference evidence="3" key="1">
    <citation type="submission" date="2022-08" db="EMBL/GenBank/DDBJ databases">
        <title>Novel sulphate-reducing endosymbionts in the free-living metamonad Anaeramoeba.</title>
        <authorList>
            <person name="Jerlstrom-Hultqvist J."/>
            <person name="Cepicka I."/>
            <person name="Gallot-Lavallee L."/>
            <person name="Salas-Leiva D."/>
            <person name="Curtis B.A."/>
            <person name="Zahonova K."/>
            <person name="Pipaliya S."/>
            <person name="Dacks J."/>
            <person name="Roger A.J."/>
        </authorList>
    </citation>
    <scope>NUCLEOTIDE SEQUENCE</scope>
    <source>
        <strain evidence="3">Busselton2</strain>
    </source>
</reference>
<keyword evidence="1" id="KW-0479">Metal-binding</keyword>
<dbReference type="AlphaFoldDB" id="A0AAV7YBY7"/>
<keyword evidence="1" id="KW-0863">Zinc-finger</keyword>
<dbReference type="Proteomes" id="UP001146793">
    <property type="component" value="Unassembled WGS sequence"/>
</dbReference>
<evidence type="ECO:0000256" key="1">
    <source>
        <dbReference type="PROSITE-ProRule" id="PRU00024"/>
    </source>
</evidence>
<evidence type="ECO:0000313" key="4">
    <source>
        <dbReference type="Proteomes" id="UP001146793"/>
    </source>
</evidence>
<proteinExistence type="predicted"/>
<sequence>MNFPIQSLEQDHKNPPIESIEPSLICNICCFSKAQFVCTKCKIQFCRMCRAKSHIQYLEKSHKPYVMKLNETETKKDNVIKFQCIKHKKKYILYCKEHKRLVCEQCVFEKCSKHQESLLEFGKAKRLLIKEVITHLKSFEKELKITKKEKSIYDNHLDYLIRKINEAKKLINDSSEIVFENVIALENLYSKIINKFKYLNSEMTDQTNNKIKNSLESKLKILDQTQHQIQIFNYHNDNKVNPEKERSNSLQNIQNFILLKEKYYPDSKVNFKKTRNPIVMKNNNYSYQISKDKWITFPKRKGIEFFSNDQSCMIRTKNEFNCILGQTVYSKGLYEIMIKIEKFEKREKSNYIYLGFVDSTNDQIDNYNQLMEKNFYLFQNEYEYKKHAKVGFNQKDTSTIYATGMIMKKQYGNVFNNGDIVRLFLDMNKHIALYKINSEIYPIAFKKLTKQVRLCAVIKGGKNLNNQINVSWKENVSLLEKRKNLNKKKIILYEDEDYY</sequence>
<organism evidence="3 4">
    <name type="scientific">Anaeramoeba flamelloides</name>
    <dbReference type="NCBI Taxonomy" id="1746091"/>
    <lineage>
        <taxon>Eukaryota</taxon>
        <taxon>Metamonada</taxon>
        <taxon>Anaeramoebidae</taxon>
        <taxon>Anaeramoeba</taxon>
    </lineage>
</organism>
<dbReference type="PROSITE" id="PS50119">
    <property type="entry name" value="ZF_BBOX"/>
    <property type="match status" value="1"/>
</dbReference>
<comment type="caution">
    <text evidence="3">The sequence shown here is derived from an EMBL/GenBank/DDBJ whole genome shotgun (WGS) entry which is preliminary data.</text>
</comment>
<dbReference type="SUPFAM" id="SSF57845">
    <property type="entry name" value="B-box zinc-binding domain"/>
    <property type="match status" value="1"/>
</dbReference>
<keyword evidence="1" id="KW-0862">Zinc</keyword>
<dbReference type="InterPro" id="IPR043136">
    <property type="entry name" value="B30.2/SPRY_sf"/>
</dbReference>
<dbReference type="InterPro" id="IPR000315">
    <property type="entry name" value="Znf_B-box"/>
</dbReference>
<evidence type="ECO:0000259" key="2">
    <source>
        <dbReference type="PROSITE" id="PS50119"/>
    </source>
</evidence>
<dbReference type="EMBL" id="JANTQA010000070">
    <property type="protein sequence ID" value="KAJ3426071.1"/>
    <property type="molecule type" value="Genomic_DNA"/>
</dbReference>
<evidence type="ECO:0000313" key="3">
    <source>
        <dbReference type="EMBL" id="KAJ3426071.1"/>
    </source>
</evidence>
<dbReference type="GO" id="GO:0008270">
    <property type="term" value="F:zinc ion binding"/>
    <property type="evidence" value="ECO:0007669"/>
    <property type="project" value="UniProtKB-KW"/>
</dbReference>
<name>A0AAV7YBY7_9EUKA</name>
<dbReference type="Gene3D" id="3.30.160.60">
    <property type="entry name" value="Classic Zinc Finger"/>
    <property type="match status" value="1"/>
</dbReference>
<protein>
    <recommendedName>
        <fullName evidence="2">B box-type domain-containing protein</fullName>
    </recommendedName>
</protein>
<gene>
    <name evidence="3" type="ORF">M0812_28519</name>
</gene>
<accession>A0AAV7YBY7</accession>